<keyword evidence="2" id="KW-0133">Cell shape</keyword>
<dbReference type="EMBL" id="JBBMRA010000001">
    <property type="protein sequence ID" value="MEM5534966.1"/>
    <property type="molecule type" value="Genomic_DNA"/>
</dbReference>
<sequence length="605" mass="66994">MKFKWRLSLLALLLSTIISGCSVQSPSKPPLSSAEQNRNRATVLLDKADKAKPIKAAELRAEAAQILLSLNQKENAFNVLNAIDISLLPPSMRFDIAKLKAQAAIEQNQPDKALENLAQLKAYSKTGFAKEQEIALLQLEAQAFNQQAALFSEIQSLIKLSLLLDSNEEKQQIHDEIWDRLLQLDSSTRASLLKSGSNSYYEQGWLELINELSSNKQLDTQYQAINNWSVLWEGHPAKALPPSSLSGLSKQTLNAQKIAILLPLEGKLTKPAAAIKEGILMAHFRQQQPNTPAPELLFLDSEKINTPIQLAAILEQEQVDLVIGPLQKEYVAALASDSHINTPILALNSTEGASREGLYQFGLSTDDEAQQIAEKVWNDGIQTAAVLIPSQAWGERVASAFTEHYTALGGNVVNVQAFGETSEFSANIAAFLSTNKSTERYKKVRQAIYTRKIEFEEHRREDIGAIILTALPNDARQLTPILAFNFAGDIPIYATSHLFSGTSNPIQDQDLNRIKFVDTPWSLNPPSQSKVLLAQERIDTNTRFGRLYALGLDAYRIFPYLQQLSALPGTEIEGETGKLSVSHDGMIKRKLIWAEYKEGTPSIIE</sequence>
<organism evidence="10 11">
    <name type="scientific">Neptuniibacter pectenicola</name>
    <dbReference type="NCBI Taxonomy" id="1806669"/>
    <lineage>
        <taxon>Bacteria</taxon>
        <taxon>Pseudomonadati</taxon>
        <taxon>Pseudomonadota</taxon>
        <taxon>Gammaproteobacteria</taxon>
        <taxon>Oceanospirillales</taxon>
        <taxon>Oceanospirillaceae</taxon>
        <taxon>Neptuniibacter</taxon>
    </lineage>
</organism>
<reference evidence="10 11" key="1">
    <citation type="submission" date="2024-03" db="EMBL/GenBank/DDBJ databases">
        <title>Community enrichment and isolation of bacterial strains for fucoidan degradation.</title>
        <authorList>
            <person name="Sichert A."/>
        </authorList>
    </citation>
    <scope>NUCLEOTIDE SEQUENCE [LARGE SCALE GENOMIC DNA]</scope>
    <source>
        <strain evidence="10 11">AS76</strain>
    </source>
</reference>
<dbReference type="PANTHER" id="PTHR38038:SF1">
    <property type="entry name" value="PENICILLIN-BINDING PROTEIN ACTIVATOR LPOA"/>
    <property type="match status" value="1"/>
</dbReference>
<evidence type="ECO:0000256" key="4">
    <source>
        <dbReference type="ARBA" id="ARBA00023136"/>
    </source>
</evidence>
<evidence type="ECO:0000313" key="10">
    <source>
        <dbReference type="EMBL" id="MEM5534966.1"/>
    </source>
</evidence>
<feature type="signal peptide" evidence="9">
    <location>
        <begin position="1"/>
        <end position="20"/>
    </location>
</feature>
<comment type="caution">
    <text evidence="10">The sequence shown here is derived from an EMBL/GenBank/DDBJ whole genome shotgun (WGS) entry which is preliminary data.</text>
</comment>
<keyword evidence="4" id="KW-0472">Membrane</keyword>
<evidence type="ECO:0000256" key="8">
    <source>
        <dbReference type="SAM" id="Coils"/>
    </source>
</evidence>
<keyword evidence="6" id="KW-0998">Cell outer membrane</keyword>
<keyword evidence="3" id="KW-0573">Peptidoglycan synthesis</keyword>
<evidence type="ECO:0000256" key="9">
    <source>
        <dbReference type="SAM" id="SignalP"/>
    </source>
</evidence>
<gene>
    <name evidence="10" type="ORF">WNY58_01050</name>
</gene>
<name>A0ABU9TMN3_9GAMM</name>
<evidence type="ECO:0000256" key="3">
    <source>
        <dbReference type="ARBA" id="ARBA00022984"/>
    </source>
</evidence>
<dbReference type="InterPro" id="IPR011990">
    <property type="entry name" value="TPR-like_helical_dom_sf"/>
</dbReference>
<dbReference type="Gene3D" id="3.40.50.2300">
    <property type="match status" value="2"/>
</dbReference>
<evidence type="ECO:0000256" key="6">
    <source>
        <dbReference type="ARBA" id="ARBA00023237"/>
    </source>
</evidence>
<evidence type="ECO:0000256" key="1">
    <source>
        <dbReference type="ARBA" id="ARBA00022729"/>
    </source>
</evidence>
<proteinExistence type="predicted"/>
<keyword evidence="11" id="KW-1185">Reference proteome</keyword>
<dbReference type="Proteomes" id="UP001449225">
    <property type="component" value="Unassembled WGS sequence"/>
</dbReference>
<evidence type="ECO:0000256" key="7">
    <source>
        <dbReference type="ARBA" id="ARBA00023288"/>
    </source>
</evidence>
<keyword evidence="5" id="KW-0564">Palmitate</keyword>
<feature type="coiled-coil region" evidence="8">
    <location>
        <begin position="31"/>
        <end position="76"/>
    </location>
</feature>
<dbReference type="PROSITE" id="PS51257">
    <property type="entry name" value="PROKAR_LIPOPROTEIN"/>
    <property type="match status" value="1"/>
</dbReference>
<keyword evidence="1 9" id="KW-0732">Signal</keyword>
<evidence type="ECO:0000256" key="2">
    <source>
        <dbReference type="ARBA" id="ARBA00022960"/>
    </source>
</evidence>
<keyword evidence="8" id="KW-0175">Coiled coil</keyword>
<feature type="chain" id="PRO_5047457319" evidence="9">
    <location>
        <begin position="21"/>
        <end position="605"/>
    </location>
</feature>
<dbReference type="Gene3D" id="1.25.40.10">
    <property type="entry name" value="Tetratricopeptide repeat domain"/>
    <property type="match status" value="1"/>
</dbReference>
<dbReference type="Gene3D" id="1.25.40.650">
    <property type="match status" value="1"/>
</dbReference>
<keyword evidence="7" id="KW-0449">Lipoprotein</keyword>
<protein>
    <submittedName>
        <fullName evidence="10">Penicillin-binding protein activator</fullName>
    </submittedName>
</protein>
<dbReference type="PANTHER" id="PTHR38038">
    <property type="entry name" value="PENICILLIN-BINDING PROTEIN ACTIVATOR LPOA"/>
    <property type="match status" value="1"/>
</dbReference>
<evidence type="ECO:0000313" key="11">
    <source>
        <dbReference type="Proteomes" id="UP001449225"/>
    </source>
</evidence>
<evidence type="ECO:0000256" key="5">
    <source>
        <dbReference type="ARBA" id="ARBA00023139"/>
    </source>
</evidence>
<dbReference type="RefSeq" id="WP_342853431.1">
    <property type="nucleotide sequence ID" value="NZ_JBBMRA010000001.1"/>
</dbReference>
<dbReference type="Pfam" id="PF04348">
    <property type="entry name" value="LppC"/>
    <property type="match status" value="1"/>
</dbReference>
<dbReference type="SUPFAM" id="SSF53822">
    <property type="entry name" value="Periplasmic binding protein-like I"/>
    <property type="match status" value="1"/>
</dbReference>
<dbReference type="InterPro" id="IPR028082">
    <property type="entry name" value="Peripla_BP_I"/>
</dbReference>
<dbReference type="InterPro" id="IPR007443">
    <property type="entry name" value="LpoA"/>
</dbReference>
<dbReference type="CDD" id="cd06339">
    <property type="entry name" value="PBP1_YraM_LppC_lipoprotein-like"/>
    <property type="match status" value="1"/>
</dbReference>
<accession>A0ABU9TMN3</accession>